<comment type="subcellular location">
    <subcellularLocation>
        <location evidence="1">Endoplasmic reticulum</location>
    </subcellularLocation>
</comment>
<comment type="similarity">
    <text evidence="2">Belongs to the WD repeat SEC31 family.</text>
</comment>
<keyword evidence="7" id="KW-0931">ER-Golgi transport</keyword>
<organism evidence="9 10">
    <name type="scientific">Urochloa decumbens</name>
    <dbReference type="NCBI Taxonomy" id="240449"/>
    <lineage>
        <taxon>Eukaryota</taxon>
        <taxon>Viridiplantae</taxon>
        <taxon>Streptophyta</taxon>
        <taxon>Embryophyta</taxon>
        <taxon>Tracheophyta</taxon>
        <taxon>Spermatophyta</taxon>
        <taxon>Magnoliopsida</taxon>
        <taxon>Liliopsida</taxon>
        <taxon>Poales</taxon>
        <taxon>Poaceae</taxon>
        <taxon>PACMAD clade</taxon>
        <taxon>Panicoideae</taxon>
        <taxon>Panicodae</taxon>
        <taxon>Paniceae</taxon>
        <taxon>Melinidinae</taxon>
        <taxon>Urochloa</taxon>
    </lineage>
</organism>
<dbReference type="Proteomes" id="UP001497457">
    <property type="component" value="Chromosome 12b"/>
</dbReference>
<evidence type="ECO:0000256" key="2">
    <source>
        <dbReference type="ARBA" id="ARBA00009358"/>
    </source>
</evidence>
<keyword evidence="10" id="KW-1185">Reference proteome</keyword>
<gene>
    <name evidence="9" type="ORF">URODEC1_LOCUS13981</name>
</gene>
<evidence type="ECO:0000313" key="9">
    <source>
        <dbReference type="EMBL" id="CAL4909835.1"/>
    </source>
</evidence>
<dbReference type="GO" id="GO:0005783">
    <property type="term" value="C:endoplasmic reticulum"/>
    <property type="evidence" value="ECO:0007669"/>
    <property type="project" value="UniProtKB-SubCell"/>
</dbReference>
<keyword evidence="5" id="KW-0677">Repeat</keyword>
<dbReference type="SUPFAM" id="SSF50978">
    <property type="entry name" value="WD40 repeat-like"/>
    <property type="match status" value="1"/>
</dbReference>
<dbReference type="GO" id="GO:0015031">
    <property type="term" value="P:protein transport"/>
    <property type="evidence" value="ECO:0007669"/>
    <property type="project" value="UniProtKB-KW"/>
</dbReference>
<reference evidence="10" key="1">
    <citation type="submission" date="2024-06" db="EMBL/GenBank/DDBJ databases">
        <authorList>
            <person name="Ryan C."/>
        </authorList>
    </citation>
    <scope>NUCLEOTIDE SEQUENCE [LARGE SCALE GENOMIC DNA]</scope>
</reference>
<keyword evidence="8" id="KW-0653">Protein transport</keyword>
<dbReference type="EMBL" id="OZ075122">
    <property type="protein sequence ID" value="CAL4909835.1"/>
    <property type="molecule type" value="Genomic_DNA"/>
</dbReference>
<evidence type="ECO:0000256" key="6">
    <source>
        <dbReference type="ARBA" id="ARBA00022824"/>
    </source>
</evidence>
<evidence type="ECO:0000313" key="10">
    <source>
        <dbReference type="Proteomes" id="UP001497457"/>
    </source>
</evidence>
<dbReference type="PANTHER" id="PTHR13923:SF11">
    <property type="entry name" value="SECRETORY 31, ISOFORM D"/>
    <property type="match status" value="1"/>
</dbReference>
<protein>
    <submittedName>
        <fullName evidence="9">Uncharacterized protein</fullName>
    </submittedName>
</protein>
<dbReference type="Gene3D" id="2.130.10.10">
    <property type="entry name" value="YVTN repeat-like/Quinoprotein amine dehydrogenase"/>
    <property type="match status" value="2"/>
</dbReference>
<dbReference type="InterPro" id="IPR015943">
    <property type="entry name" value="WD40/YVTN_repeat-like_dom_sf"/>
</dbReference>
<dbReference type="SMART" id="SM00320">
    <property type="entry name" value="WD40"/>
    <property type="match status" value="4"/>
</dbReference>
<dbReference type="InterPro" id="IPR036322">
    <property type="entry name" value="WD40_repeat_dom_sf"/>
</dbReference>
<reference evidence="9 10" key="2">
    <citation type="submission" date="2024-10" db="EMBL/GenBank/DDBJ databases">
        <authorList>
            <person name="Ryan C."/>
        </authorList>
    </citation>
    <scope>NUCLEOTIDE SEQUENCE [LARGE SCALE GENOMIC DNA]</scope>
</reference>
<evidence type="ECO:0000256" key="7">
    <source>
        <dbReference type="ARBA" id="ARBA00022892"/>
    </source>
</evidence>
<keyword evidence="3" id="KW-0813">Transport</keyword>
<name>A0ABC8WLP2_9POAL</name>
<dbReference type="InterPro" id="IPR040251">
    <property type="entry name" value="SEC31-like"/>
</dbReference>
<dbReference type="InterPro" id="IPR001680">
    <property type="entry name" value="WD40_rpt"/>
</dbReference>
<proteinExistence type="inferred from homology"/>
<dbReference type="GO" id="GO:0016192">
    <property type="term" value="P:vesicle-mediated transport"/>
    <property type="evidence" value="ECO:0007669"/>
    <property type="project" value="UniProtKB-KW"/>
</dbReference>
<evidence type="ECO:0000256" key="1">
    <source>
        <dbReference type="ARBA" id="ARBA00004240"/>
    </source>
</evidence>
<evidence type="ECO:0000256" key="5">
    <source>
        <dbReference type="ARBA" id="ARBA00022737"/>
    </source>
</evidence>
<accession>A0ABC8WLP2</accession>
<evidence type="ECO:0000256" key="3">
    <source>
        <dbReference type="ARBA" id="ARBA00022448"/>
    </source>
</evidence>
<dbReference type="AlphaFoldDB" id="A0ABC8WLP2"/>
<dbReference type="PANTHER" id="PTHR13923">
    <property type="entry name" value="SEC31-RELATED PROTEIN"/>
    <property type="match status" value="1"/>
</dbReference>
<keyword evidence="4" id="KW-0853">WD repeat</keyword>
<evidence type="ECO:0000256" key="4">
    <source>
        <dbReference type="ARBA" id="ARBA00022574"/>
    </source>
</evidence>
<sequence>MELLGARSRTRATTMAACPHHKFLAAGPSARAHGSCAGQASSVEILRLWRKEEEPESGRELEVVATIQAPGDHSFLRLAWSRRHANLAYPLGLLAGALDGGAVCLWDPSLLPYEQNLYEVGDGGACRFTLSVFTSKFYGEPSTCAEQFDTNLIPKKFHTNCKKLVEDGASEMLLSFDNVVKSKFTAKDAKESNPNAASDNEDFDGWEVVPGKGEIDMEDWELVPNKTGKAIDHSSRDGLLMEFHDMKGQVLGLSFNNPYGNVLACGGLGEKLLLYHLDSPVKTCEMMDLGSNEINSQITSLDWHPVYPVILASACDASVAKIWDLRSKKPTHRFEQKNKGWCTETRWNPNHPLQIAVASMGTLQASPAIEIWDARAISLSWSADPNMIFTTNMDGKAEAWKLNVIESSHSSWTRYNLPTRITLHPDGKNEILWCHNDDVIAMSSSSNIGLYKLKTS</sequence>
<keyword evidence="6" id="KW-0256">Endoplasmic reticulum</keyword>
<evidence type="ECO:0000256" key="8">
    <source>
        <dbReference type="ARBA" id="ARBA00022927"/>
    </source>
</evidence>